<dbReference type="Gene3D" id="3.30.530.20">
    <property type="match status" value="1"/>
</dbReference>
<comment type="caution">
    <text evidence="2">The sequence shown here is derived from an EMBL/GenBank/DDBJ whole genome shotgun (WGS) entry which is preliminary data.</text>
</comment>
<evidence type="ECO:0000313" key="3">
    <source>
        <dbReference type="Proteomes" id="UP001431209"/>
    </source>
</evidence>
<proteinExistence type="predicted"/>
<dbReference type="Pfam" id="PF00615">
    <property type="entry name" value="RGS"/>
    <property type="match status" value="1"/>
</dbReference>
<organism evidence="2 3">
    <name type="scientific">Acrasis kona</name>
    <dbReference type="NCBI Taxonomy" id="1008807"/>
    <lineage>
        <taxon>Eukaryota</taxon>
        <taxon>Discoba</taxon>
        <taxon>Heterolobosea</taxon>
        <taxon>Tetramitia</taxon>
        <taxon>Eutetramitia</taxon>
        <taxon>Acrasidae</taxon>
        <taxon>Acrasis</taxon>
    </lineage>
</organism>
<protein>
    <submittedName>
        <fullName evidence="2">RGS1</fullName>
    </submittedName>
</protein>
<gene>
    <name evidence="2" type="ORF">AKO1_005304</name>
</gene>
<dbReference type="SUPFAM" id="SSF55961">
    <property type="entry name" value="Bet v1-like"/>
    <property type="match status" value="1"/>
</dbReference>
<evidence type="ECO:0000259" key="1">
    <source>
        <dbReference type="PROSITE" id="PS50132"/>
    </source>
</evidence>
<dbReference type="AlphaFoldDB" id="A0AAW2YLU5"/>
<dbReference type="PROSITE" id="PS50132">
    <property type="entry name" value="RGS"/>
    <property type="match status" value="1"/>
</dbReference>
<dbReference type="Gene3D" id="1.10.167.10">
    <property type="entry name" value="Regulator of G-protein Signalling 4, domain 2"/>
    <property type="match status" value="1"/>
</dbReference>
<dbReference type="InterPro" id="IPR036305">
    <property type="entry name" value="RGS_sf"/>
</dbReference>
<dbReference type="InterPro" id="IPR023393">
    <property type="entry name" value="START-like_dom_sf"/>
</dbReference>
<dbReference type="InterPro" id="IPR016137">
    <property type="entry name" value="RGS"/>
</dbReference>
<name>A0AAW2YLU5_9EUKA</name>
<dbReference type="SUPFAM" id="SSF48097">
    <property type="entry name" value="Regulator of G-protein signaling, RGS"/>
    <property type="match status" value="1"/>
</dbReference>
<reference evidence="2 3" key="1">
    <citation type="submission" date="2024-03" db="EMBL/GenBank/DDBJ databases">
        <title>The Acrasis kona genome and developmental transcriptomes reveal deep origins of eukaryotic multicellular pathways.</title>
        <authorList>
            <person name="Sheikh S."/>
            <person name="Fu C.-J."/>
            <person name="Brown M.W."/>
            <person name="Baldauf S.L."/>
        </authorList>
    </citation>
    <scope>NUCLEOTIDE SEQUENCE [LARGE SCALE GENOMIC DNA]</scope>
    <source>
        <strain evidence="2 3">ATCC MYA-3509</strain>
    </source>
</reference>
<dbReference type="InterPro" id="IPR044926">
    <property type="entry name" value="RGS_subdomain_2"/>
</dbReference>
<dbReference type="Proteomes" id="UP001431209">
    <property type="component" value="Unassembled WGS sequence"/>
</dbReference>
<keyword evidence="3" id="KW-1185">Reference proteome</keyword>
<feature type="domain" description="RGS" evidence="1">
    <location>
        <begin position="1"/>
        <end position="69"/>
    </location>
</feature>
<evidence type="ECO:0000313" key="2">
    <source>
        <dbReference type="EMBL" id="KAL0478014.1"/>
    </source>
</evidence>
<sequence length="342" mass="39218">MDEYLVVGSPKEVNISNKLRTNTLSKIKQSSPTDCSEELFSDLRSAVFMEMKVDCFPGFLSSDIFLNHVRQELKKSSGYLDKIGTLKATPSSPFHQEYADYDLTDFSGPQEITDEDFDRIYSRMSLEDNNSTLLFSTPTQSRSISGNSKKTIVRDVMILPFDCHEIFSIVLCSEFGRQLDNKHKIKYEWHRQSNGDKYKSLYMNISTKLGFPLNNRYNPSVASAKKLPNGDIIVISKSVQGDEIPCDRKCVRSLCILAYFFEKIRDNQCKYTFMTIFNLGGFVTPNIIKMLIPYQKKDTLQELITEEGYKRKETGTKGPELDHPINQSLLYNIEKNKVNSLM</sequence>
<dbReference type="EMBL" id="JAOPGA020000288">
    <property type="protein sequence ID" value="KAL0478014.1"/>
    <property type="molecule type" value="Genomic_DNA"/>
</dbReference>
<accession>A0AAW2YLU5</accession>